<dbReference type="Proteomes" id="UP000198844">
    <property type="component" value="Unassembled WGS sequence"/>
</dbReference>
<dbReference type="Gene3D" id="3.40.1550.10">
    <property type="entry name" value="CheC-like"/>
    <property type="match status" value="1"/>
</dbReference>
<protein>
    <submittedName>
        <fullName evidence="2">Chemotaxis phosphatase CheX</fullName>
    </submittedName>
</protein>
<keyword evidence="1" id="KW-0145">Chemotaxis</keyword>
<evidence type="ECO:0000313" key="3">
    <source>
        <dbReference type="Proteomes" id="UP000198844"/>
    </source>
</evidence>
<gene>
    <name evidence="2" type="ORF">SAMN05192563_1005318</name>
</gene>
<evidence type="ECO:0000313" key="2">
    <source>
        <dbReference type="EMBL" id="SFT92829.1"/>
    </source>
</evidence>
<dbReference type="InterPro" id="IPR028976">
    <property type="entry name" value="CheC-like_sf"/>
</dbReference>
<evidence type="ECO:0000256" key="1">
    <source>
        <dbReference type="ARBA" id="ARBA00022500"/>
    </source>
</evidence>
<dbReference type="EMBL" id="FPBH01000005">
    <property type="protein sequence ID" value="SFT92829.1"/>
    <property type="molecule type" value="Genomic_DNA"/>
</dbReference>
<dbReference type="GO" id="GO:0006935">
    <property type="term" value="P:chemotaxis"/>
    <property type="evidence" value="ECO:0007669"/>
    <property type="project" value="UniProtKB-KW"/>
</dbReference>
<sequence length="340" mass="38295">MLGFDHDVDIRSEQEREMNMNKPVSKVLVLDDCPVHKAALKRFCDENNLVGVKVGKNRLQSVLRSNIDLGAVLFAEGYGGSAEASAEIAIRINAVRPELPIIIRRDDDPSVESLPESLRRVVCAAYVAHDMAPLRKVIDEYIFSLDYPNALVRGIADMTQAILGDVFKDLTITCDTPYIVRDRIIFGEVFSLIPLESAWCRGYMMMQAEEAPILELIDRYRMSEHAEDGEANFRDLNGVLGEVTNLIWGSFKNRYVGDADAWLRSQVQVPLLVNHKHKYISFGSGNPQLCFMYSLTDPQTGRSVKLHQRFVFSLSWSPEDFKEVTDDVGAMVEAGELDLF</sequence>
<dbReference type="AlphaFoldDB" id="A0A1I7C0C0"/>
<accession>A0A1I7C0C0</accession>
<name>A0A1I7C0C0_9BURK</name>
<reference evidence="2 3" key="1">
    <citation type="submission" date="2016-10" db="EMBL/GenBank/DDBJ databases">
        <authorList>
            <person name="de Groot N.N."/>
        </authorList>
    </citation>
    <scope>NUCLEOTIDE SEQUENCE [LARGE SCALE GENOMIC DNA]</scope>
    <source>
        <strain evidence="2 3">LMG 27731</strain>
    </source>
</reference>
<proteinExistence type="predicted"/>
<organism evidence="2 3">
    <name type="scientific">Paraburkholderia aspalathi</name>
    <dbReference type="NCBI Taxonomy" id="1324617"/>
    <lineage>
        <taxon>Bacteria</taxon>
        <taxon>Pseudomonadati</taxon>
        <taxon>Pseudomonadota</taxon>
        <taxon>Betaproteobacteria</taxon>
        <taxon>Burkholderiales</taxon>
        <taxon>Burkholderiaceae</taxon>
        <taxon>Paraburkholderia</taxon>
    </lineage>
</organism>